<dbReference type="GO" id="GO:0005739">
    <property type="term" value="C:mitochondrion"/>
    <property type="evidence" value="ECO:0007669"/>
    <property type="project" value="TreeGrafter"/>
</dbReference>
<reference evidence="4 5" key="1">
    <citation type="journal article" date="2021" name="Commun. Biol.">
        <title>The genome of Shorea leprosula (Dipterocarpaceae) highlights the ecological relevance of drought in aseasonal tropical rainforests.</title>
        <authorList>
            <person name="Ng K.K.S."/>
            <person name="Kobayashi M.J."/>
            <person name="Fawcett J.A."/>
            <person name="Hatakeyama M."/>
            <person name="Paape T."/>
            <person name="Ng C.H."/>
            <person name="Ang C.C."/>
            <person name="Tnah L.H."/>
            <person name="Lee C.T."/>
            <person name="Nishiyama T."/>
            <person name="Sese J."/>
            <person name="O'Brien M.J."/>
            <person name="Copetti D."/>
            <person name="Mohd Noor M.I."/>
            <person name="Ong R.C."/>
            <person name="Putra M."/>
            <person name="Sireger I.Z."/>
            <person name="Indrioko S."/>
            <person name="Kosugi Y."/>
            <person name="Izuno A."/>
            <person name="Isagi Y."/>
            <person name="Lee S.L."/>
            <person name="Shimizu K.K."/>
        </authorList>
    </citation>
    <scope>NUCLEOTIDE SEQUENCE [LARGE SCALE GENOMIC DNA]</scope>
    <source>
        <strain evidence="4">214</strain>
    </source>
</reference>
<evidence type="ECO:0000256" key="2">
    <source>
        <dbReference type="ARBA" id="ARBA00022170"/>
    </source>
</evidence>
<dbReference type="EMBL" id="BPVZ01000003">
    <property type="protein sequence ID" value="GKU89109.1"/>
    <property type="molecule type" value="Genomic_DNA"/>
</dbReference>
<gene>
    <name evidence="4" type="ORF">SLEP1_g3296</name>
</gene>
<feature type="region of interest" description="Disordered" evidence="3">
    <location>
        <begin position="29"/>
        <end position="69"/>
    </location>
</feature>
<dbReference type="Pfam" id="PF07896">
    <property type="entry name" value="DUF1674"/>
    <property type="match status" value="1"/>
</dbReference>
<comment type="caution">
    <text evidence="4">The sequence shown here is derived from an EMBL/GenBank/DDBJ whole genome shotgun (WGS) entry which is preliminary data.</text>
</comment>
<evidence type="ECO:0000313" key="5">
    <source>
        <dbReference type="Proteomes" id="UP001054252"/>
    </source>
</evidence>
<sequence length="79" mass="8702">MPPKADGAEELKQPVALTREKIEVAQKGNVVIEKNADGEYRDEDDDDDVKNKTGEIGGPGGPEPTRHGNWYRNGCCYDL</sequence>
<proteinExistence type="inferred from homology"/>
<dbReference type="Proteomes" id="UP001054252">
    <property type="component" value="Unassembled WGS sequence"/>
</dbReference>
<evidence type="ECO:0000313" key="4">
    <source>
        <dbReference type="EMBL" id="GKU89109.1"/>
    </source>
</evidence>
<name>A0AAV5HVD2_9ROSI</name>
<dbReference type="PANTHER" id="PTHR28524:SF3">
    <property type="entry name" value="SUCCINATE DEHYDROGENASE ASSEMBLY FACTOR 4, MITOCHONDRIAL"/>
    <property type="match status" value="1"/>
</dbReference>
<dbReference type="PANTHER" id="PTHR28524">
    <property type="entry name" value="SUCCINATE DEHYDROGENASE ASSEMBLY FACTOR 4, MITOCHONDRIAL"/>
    <property type="match status" value="1"/>
</dbReference>
<keyword evidence="5" id="KW-1185">Reference proteome</keyword>
<organism evidence="4 5">
    <name type="scientific">Rubroshorea leprosula</name>
    <dbReference type="NCBI Taxonomy" id="152421"/>
    <lineage>
        <taxon>Eukaryota</taxon>
        <taxon>Viridiplantae</taxon>
        <taxon>Streptophyta</taxon>
        <taxon>Embryophyta</taxon>
        <taxon>Tracheophyta</taxon>
        <taxon>Spermatophyta</taxon>
        <taxon>Magnoliopsida</taxon>
        <taxon>eudicotyledons</taxon>
        <taxon>Gunneridae</taxon>
        <taxon>Pentapetalae</taxon>
        <taxon>rosids</taxon>
        <taxon>malvids</taxon>
        <taxon>Malvales</taxon>
        <taxon>Dipterocarpaceae</taxon>
        <taxon>Rubroshorea</taxon>
    </lineage>
</organism>
<dbReference type="InterPro" id="IPR012875">
    <property type="entry name" value="SDHF4"/>
</dbReference>
<dbReference type="GO" id="GO:0034553">
    <property type="term" value="P:mitochondrial respiratory chain complex II assembly"/>
    <property type="evidence" value="ECO:0007669"/>
    <property type="project" value="TreeGrafter"/>
</dbReference>
<comment type="similarity">
    <text evidence="1">Belongs to the SDHAF4 family.</text>
</comment>
<evidence type="ECO:0000256" key="3">
    <source>
        <dbReference type="SAM" id="MobiDB-lite"/>
    </source>
</evidence>
<accession>A0AAV5HVD2</accession>
<evidence type="ECO:0000256" key="1">
    <source>
        <dbReference type="ARBA" id="ARBA00005701"/>
    </source>
</evidence>
<protein>
    <recommendedName>
        <fullName evidence="2">Succinate dehydrogenase assembly factor 4, mitochondrial</fullName>
    </recommendedName>
</protein>
<dbReference type="AlphaFoldDB" id="A0AAV5HVD2"/>